<dbReference type="Pfam" id="PF04055">
    <property type="entry name" value="Radical_SAM"/>
    <property type="match status" value="1"/>
</dbReference>
<evidence type="ECO:0000313" key="8">
    <source>
        <dbReference type="Proteomes" id="UP000002534"/>
    </source>
</evidence>
<dbReference type="Proteomes" id="UP000002534">
    <property type="component" value="Chromosome"/>
</dbReference>
<dbReference type="KEGG" id="pca:Pcar_0225"/>
<dbReference type="CDD" id="cd01335">
    <property type="entry name" value="Radical_SAM"/>
    <property type="match status" value="1"/>
</dbReference>
<dbReference type="InterPro" id="IPR054698">
    <property type="entry name" value="rSAM_Se_TrsS"/>
</dbReference>
<dbReference type="Pfam" id="PF23545">
    <property type="entry name" value="Zn_ribbon_HMPTM"/>
    <property type="match status" value="1"/>
</dbReference>
<dbReference type="GO" id="GO:0051536">
    <property type="term" value="F:iron-sulfur cluster binding"/>
    <property type="evidence" value="ECO:0007669"/>
    <property type="project" value="UniProtKB-KW"/>
</dbReference>
<dbReference type="SUPFAM" id="SSF102114">
    <property type="entry name" value="Radical SAM enzymes"/>
    <property type="match status" value="1"/>
</dbReference>
<dbReference type="HOGENOM" id="CLU_023791_0_0_7"/>
<reference evidence="7 8" key="2">
    <citation type="journal article" date="2012" name="BMC Genomics">
        <title>The genome of Pelobacter carbinolicus reveals surprising metabolic capabilities and physiological features.</title>
        <authorList>
            <person name="Aklujkar M."/>
            <person name="Haveman S.A."/>
            <person name="Didonato R.Jr."/>
            <person name="Chertkov O."/>
            <person name="Han C.S."/>
            <person name="Land M.L."/>
            <person name="Brown P."/>
            <person name="Lovley D.R."/>
        </authorList>
    </citation>
    <scope>NUCLEOTIDE SEQUENCE [LARGE SCALE GENOMIC DNA]</scope>
    <source>
        <strain evidence="8">DSM 2380 / NBRC 103641 / GraBd1</strain>
    </source>
</reference>
<evidence type="ECO:0000313" key="7">
    <source>
        <dbReference type="EMBL" id="ABA87486.2"/>
    </source>
</evidence>
<dbReference type="InterPro" id="IPR007197">
    <property type="entry name" value="rSAM"/>
</dbReference>
<dbReference type="SFLD" id="SFLDG01067">
    <property type="entry name" value="SPASM/twitch_domain_containing"/>
    <property type="match status" value="1"/>
</dbReference>
<dbReference type="PANTHER" id="PTHR43306:SF1">
    <property type="entry name" value="7,8-DIHYDRO-6-HYDROXYMETHYLPTERIN DIMETHYLTRANSFERASE"/>
    <property type="match status" value="1"/>
</dbReference>
<dbReference type="NCBIfam" id="NF045646">
    <property type="entry name" value="rSAM_Se_TrsS"/>
    <property type="match status" value="1"/>
</dbReference>
<dbReference type="AlphaFoldDB" id="Q3A806"/>
<sequence>MSSCITTPWMTESLCPTCLQRVAAERVVENDVVWLVKTCPEHGTTRTVLWRGAPLLSDWQWPKIPSRPPVCFTEPDRGCPYDCGLCSNHGQHTCSALLEITERCNMACPVCFADSGKNAAADPTLETIDGWLQAVGRASGFEIVIQLSGGEPTVREDLPEIIRRVRQRGFGFVQINTNGLRLAEDPAYARQLYDAGLTSVFLQFDGTSDEIYRQLRGRDLYSVKVRAIEHAVRSHLGVVLVPTLVPGINQQDVGNILRFGMQYAPGVRGVHFQPVSYFGRYPQPPENDRRLTLPEIIRSIAEQTEGLFQVENFSPPGCEHSHCSFHGNFVLLENGDVCALGNNGSACCSKPTPAAEGAEKSKAFLTRQWAAPEVETPAGKSAGPQENCCRSPRTPSLDEFLQRVKTHTFAVSAMAFQDVWNVDLERTRNCCIHVVSPDGRLVPFCLYNLTSADGEALHRGKWHANNPA</sequence>
<dbReference type="PANTHER" id="PTHR43306">
    <property type="entry name" value="7,8-DIHYDRO-6-HYDROXYMETHYLPTERIN DIMETHYLTRANSFERASE"/>
    <property type="match status" value="1"/>
</dbReference>
<dbReference type="InterPro" id="IPR058240">
    <property type="entry name" value="rSAM_sf"/>
</dbReference>
<evidence type="ECO:0000256" key="3">
    <source>
        <dbReference type="ARBA" id="ARBA00022723"/>
    </source>
</evidence>
<feature type="domain" description="Radical SAM core" evidence="6">
    <location>
        <begin position="90"/>
        <end position="303"/>
    </location>
</feature>
<organism evidence="7 8">
    <name type="scientific">Syntrophotalea carbinolica (strain DSM 2380 / NBRC 103641 / GraBd1)</name>
    <name type="common">Pelobacter carbinolicus</name>
    <dbReference type="NCBI Taxonomy" id="338963"/>
    <lineage>
        <taxon>Bacteria</taxon>
        <taxon>Pseudomonadati</taxon>
        <taxon>Thermodesulfobacteriota</taxon>
        <taxon>Desulfuromonadia</taxon>
        <taxon>Desulfuromonadales</taxon>
        <taxon>Syntrophotaleaceae</taxon>
        <taxon>Syntrophotalea</taxon>
    </lineage>
</organism>
<dbReference type="InterPro" id="IPR034474">
    <property type="entry name" value="Methyltransferase_Class_D"/>
</dbReference>
<dbReference type="InterPro" id="IPR056488">
    <property type="entry name" value="Zn_ribbon_HMPTM"/>
</dbReference>
<keyword evidence="4" id="KW-0408">Iron</keyword>
<comment type="cofactor">
    <cofactor evidence="1">
        <name>[4Fe-4S] cluster</name>
        <dbReference type="ChEBI" id="CHEBI:49883"/>
    </cofactor>
</comment>
<protein>
    <submittedName>
        <fullName evidence="7">Radical SAM domain iron-sulfur cluster-binding oxidoreductase</fullName>
    </submittedName>
</protein>
<evidence type="ECO:0000256" key="4">
    <source>
        <dbReference type="ARBA" id="ARBA00023004"/>
    </source>
</evidence>
<keyword evidence="3" id="KW-0479">Metal-binding</keyword>
<dbReference type="STRING" id="338963.Pcar_0225"/>
<name>Q3A806_SYNC1</name>
<accession>Q3A806</accession>
<dbReference type="InterPro" id="IPR006638">
    <property type="entry name" value="Elp3/MiaA/NifB-like_rSAM"/>
</dbReference>
<evidence type="ECO:0000259" key="6">
    <source>
        <dbReference type="PROSITE" id="PS51918"/>
    </source>
</evidence>
<dbReference type="GO" id="GO:0003824">
    <property type="term" value="F:catalytic activity"/>
    <property type="evidence" value="ECO:0007669"/>
    <property type="project" value="InterPro"/>
</dbReference>
<keyword evidence="5" id="KW-0411">Iron-sulfur</keyword>
<keyword evidence="2" id="KW-0949">S-adenosyl-L-methionine</keyword>
<dbReference type="GO" id="GO:0046872">
    <property type="term" value="F:metal ion binding"/>
    <property type="evidence" value="ECO:0007669"/>
    <property type="project" value="UniProtKB-KW"/>
</dbReference>
<evidence type="ECO:0000256" key="5">
    <source>
        <dbReference type="ARBA" id="ARBA00023014"/>
    </source>
</evidence>
<gene>
    <name evidence="7" type="ordered locus">Pcar_0225</name>
</gene>
<dbReference type="SFLD" id="SFLDS00029">
    <property type="entry name" value="Radical_SAM"/>
    <property type="match status" value="1"/>
</dbReference>
<keyword evidence="8" id="KW-1185">Reference proteome</keyword>
<reference evidence="8" key="1">
    <citation type="submission" date="2005-10" db="EMBL/GenBank/DDBJ databases">
        <title>Complete sequence of Pelobacter carbinolicus DSM 2380.</title>
        <authorList>
            <person name="Copeland A."/>
            <person name="Lucas S."/>
            <person name="Lapidus A."/>
            <person name="Barry K."/>
            <person name="Detter J.C."/>
            <person name="Glavina T."/>
            <person name="Hammon N."/>
            <person name="Israni S."/>
            <person name="Pitluck S."/>
            <person name="Chertkov O."/>
            <person name="Schmutz J."/>
            <person name="Larimer F."/>
            <person name="Land M."/>
            <person name="Kyrpides N."/>
            <person name="Ivanova N."/>
            <person name="Richardson P."/>
        </authorList>
    </citation>
    <scope>NUCLEOTIDE SEQUENCE [LARGE SCALE GENOMIC DNA]</scope>
    <source>
        <strain evidence="8">DSM 2380 / NBRC 103641 / GraBd1</strain>
    </source>
</reference>
<dbReference type="SMART" id="SM00729">
    <property type="entry name" value="Elp3"/>
    <property type="match status" value="1"/>
</dbReference>
<dbReference type="eggNOG" id="COG1964">
    <property type="taxonomic scope" value="Bacteria"/>
</dbReference>
<proteinExistence type="predicted"/>
<evidence type="ECO:0000256" key="2">
    <source>
        <dbReference type="ARBA" id="ARBA00022691"/>
    </source>
</evidence>
<dbReference type="InterPro" id="IPR013785">
    <property type="entry name" value="Aldolase_TIM"/>
</dbReference>
<dbReference type="SFLD" id="SFLDG01100">
    <property type="entry name" value="methyltransferase_(Class_D)"/>
    <property type="match status" value="1"/>
</dbReference>
<dbReference type="PROSITE" id="PS51918">
    <property type="entry name" value="RADICAL_SAM"/>
    <property type="match status" value="1"/>
</dbReference>
<evidence type="ECO:0000256" key="1">
    <source>
        <dbReference type="ARBA" id="ARBA00001966"/>
    </source>
</evidence>
<dbReference type="EMBL" id="CP000142">
    <property type="protein sequence ID" value="ABA87486.2"/>
    <property type="molecule type" value="Genomic_DNA"/>
</dbReference>
<dbReference type="Gene3D" id="3.20.20.70">
    <property type="entry name" value="Aldolase class I"/>
    <property type="match status" value="1"/>
</dbReference>